<dbReference type="RefSeq" id="WP_215626819.1">
    <property type="nucleotide sequence ID" value="NZ_CP067089.2"/>
</dbReference>
<gene>
    <name evidence="1" type="ORF">JFL75_00935</name>
</gene>
<sequence>MKKLIFLVCISFFLFSCEDILYNDITLSNNCSWQVQANVTGSGSSPDSYQSIAPSGSYTFEDLDDGDYYIHVTSYTAPSAAARNNYFIKIEVTGSKTYTLNWDGSTYYVTYYE</sequence>
<dbReference type="EMBL" id="CP067089">
    <property type="protein sequence ID" value="QQO09516.1"/>
    <property type="molecule type" value="Genomic_DNA"/>
</dbReference>
<dbReference type="PROSITE" id="PS51257">
    <property type="entry name" value="PROKAR_LIPOPROTEIN"/>
    <property type="match status" value="1"/>
</dbReference>
<dbReference type="AlphaFoldDB" id="A0A7T8BAM1"/>
<dbReference type="Proteomes" id="UP000595917">
    <property type="component" value="Chromosome"/>
</dbReference>
<protein>
    <submittedName>
        <fullName evidence="1">Uncharacterized protein</fullName>
    </submittedName>
</protein>
<reference evidence="1" key="1">
    <citation type="submission" date="2021-01" db="EMBL/GenBank/DDBJ databases">
        <title>Description of Breznakiella homolactica.</title>
        <authorList>
            <person name="Song Y."/>
            <person name="Brune A."/>
        </authorList>
    </citation>
    <scope>NUCLEOTIDE SEQUENCE</scope>
    <source>
        <strain evidence="1">RmG30</strain>
    </source>
</reference>
<evidence type="ECO:0000313" key="2">
    <source>
        <dbReference type="Proteomes" id="UP000595917"/>
    </source>
</evidence>
<keyword evidence="2" id="KW-1185">Reference proteome</keyword>
<evidence type="ECO:0000313" key="1">
    <source>
        <dbReference type="EMBL" id="QQO09516.1"/>
    </source>
</evidence>
<dbReference type="SUPFAM" id="SSF117074">
    <property type="entry name" value="Hypothetical protein PA1324"/>
    <property type="match status" value="1"/>
</dbReference>
<dbReference type="KEGG" id="bhc:JFL75_00935"/>
<proteinExistence type="predicted"/>
<organism evidence="1 2">
    <name type="scientific">Breznakiella homolactica</name>
    <dbReference type="NCBI Taxonomy" id="2798577"/>
    <lineage>
        <taxon>Bacteria</taxon>
        <taxon>Pseudomonadati</taxon>
        <taxon>Spirochaetota</taxon>
        <taxon>Spirochaetia</taxon>
        <taxon>Spirochaetales</taxon>
        <taxon>Breznakiellaceae</taxon>
        <taxon>Breznakiella</taxon>
    </lineage>
</organism>
<accession>A0A7T8BAM1</accession>
<name>A0A7T8BAM1_9SPIR</name>